<proteinExistence type="predicted"/>
<gene>
    <name evidence="1" type="ORF">GIB67_034199</name>
</gene>
<sequence length="243" mass="27631">MASHSHQGKTLVQFIISAFSKKATIQLKVLVNIEHNRVVFVESQKNFDDILLSFLTLPVGTIIRLLRKQPHPLRMGYLNSLYEGLENLEASYFKNDICKNMLLRPRNAYADQYRKLKLNINDTKPTKYYMSKNYQSDISQGEHLHSGGDSLSIFGNMRCKCKQPIDHEVCHEDNGVKKEDNGDEGVFVAGTSTFIITDDLQIMSMSTTASLALIKNLDVMDMKALEEVIFDVSFEQICLTLDK</sequence>
<accession>A0A7J7NRG3</accession>
<comment type="caution">
    <text evidence="1">The sequence shown here is derived from an EMBL/GenBank/DDBJ whole genome shotgun (WGS) entry which is preliminary data.</text>
</comment>
<dbReference type="PANTHER" id="PTHR33103">
    <property type="entry name" value="OS01G0153900 PROTEIN"/>
    <property type="match status" value="1"/>
</dbReference>
<organism evidence="1 2">
    <name type="scientific">Kingdonia uniflora</name>
    <dbReference type="NCBI Taxonomy" id="39325"/>
    <lineage>
        <taxon>Eukaryota</taxon>
        <taxon>Viridiplantae</taxon>
        <taxon>Streptophyta</taxon>
        <taxon>Embryophyta</taxon>
        <taxon>Tracheophyta</taxon>
        <taxon>Spermatophyta</taxon>
        <taxon>Magnoliopsida</taxon>
        <taxon>Ranunculales</taxon>
        <taxon>Circaeasteraceae</taxon>
        <taxon>Kingdonia</taxon>
    </lineage>
</organism>
<dbReference type="Pfam" id="PF05056">
    <property type="entry name" value="DUF674"/>
    <property type="match status" value="1"/>
</dbReference>
<name>A0A7J7NRG3_9MAGN</name>
<dbReference type="InterPro" id="IPR007750">
    <property type="entry name" value="DUF674"/>
</dbReference>
<dbReference type="EMBL" id="JACGCM010000622">
    <property type="protein sequence ID" value="KAF6169807.1"/>
    <property type="molecule type" value="Genomic_DNA"/>
</dbReference>
<evidence type="ECO:0000313" key="2">
    <source>
        <dbReference type="Proteomes" id="UP000541444"/>
    </source>
</evidence>
<dbReference type="PANTHER" id="PTHR33103:SF27">
    <property type="entry name" value="OS04G0594700 PROTEIN"/>
    <property type="match status" value="1"/>
</dbReference>
<reference evidence="1 2" key="1">
    <citation type="journal article" date="2020" name="IScience">
        <title>Genome Sequencing of the Endangered Kingdonia uniflora (Circaeasteraceae, Ranunculales) Reveals Potential Mechanisms of Evolutionary Specialization.</title>
        <authorList>
            <person name="Sun Y."/>
            <person name="Deng T."/>
            <person name="Zhang A."/>
            <person name="Moore M.J."/>
            <person name="Landis J.B."/>
            <person name="Lin N."/>
            <person name="Zhang H."/>
            <person name="Zhang X."/>
            <person name="Huang J."/>
            <person name="Zhang X."/>
            <person name="Sun H."/>
            <person name="Wang H."/>
        </authorList>
    </citation>
    <scope>NUCLEOTIDE SEQUENCE [LARGE SCALE GENOMIC DNA]</scope>
    <source>
        <strain evidence="1">TB1705</strain>
        <tissue evidence="1">Leaf</tissue>
    </source>
</reference>
<dbReference type="OrthoDB" id="1277335at2759"/>
<evidence type="ECO:0008006" key="3">
    <source>
        <dbReference type="Google" id="ProtNLM"/>
    </source>
</evidence>
<dbReference type="Proteomes" id="UP000541444">
    <property type="component" value="Unassembled WGS sequence"/>
</dbReference>
<protein>
    <recommendedName>
        <fullName evidence="3">DUF674 family protein</fullName>
    </recommendedName>
</protein>
<keyword evidence="2" id="KW-1185">Reference proteome</keyword>
<dbReference type="AlphaFoldDB" id="A0A7J7NRG3"/>
<evidence type="ECO:0000313" key="1">
    <source>
        <dbReference type="EMBL" id="KAF6169807.1"/>
    </source>
</evidence>